<dbReference type="PANTHER" id="PTHR46880:SF5">
    <property type="entry name" value="DUF4371 DOMAIN-CONTAINING PROTEIN"/>
    <property type="match status" value="1"/>
</dbReference>
<comment type="caution">
    <text evidence="2">The sequence shown here is derived from an EMBL/GenBank/DDBJ whole genome shotgun (WGS) entry which is preliminary data.</text>
</comment>
<protein>
    <recommendedName>
        <fullName evidence="1">HAT C-terminal dimerisation domain-containing protein</fullName>
    </recommendedName>
</protein>
<reference evidence="2 3" key="1">
    <citation type="submission" date="2015-10" db="EMBL/GenBank/DDBJ databases">
        <title>Genome analyses suggest a sexual origin of heterokaryosis in a supposedly ancient asexual fungus.</title>
        <authorList>
            <person name="Ropars J."/>
            <person name="Sedzielewska K."/>
            <person name="Noel J."/>
            <person name="Charron P."/>
            <person name="Farinelli L."/>
            <person name="Marton T."/>
            <person name="Kruger M."/>
            <person name="Pelin A."/>
            <person name="Brachmann A."/>
            <person name="Corradi N."/>
        </authorList>
    </citation>
    <scope>NUCLEOTIDE SEQUENCE [LARGE SCALE GENOMIC DNA]</scope>
    <source>
        <strain evidence="2 3">A4</strain>
    </source>
</reference>
<dbReference type="Proteomes" id="UP000234323">
    <property type="component" value="Unassembled WGS sequence"/>
</dbReference>
<gene>
    <name evidence="2" type="ORF">RhiirA4_470676</name>
</gene>
<evidence type="ECO:0000313" key="2">
    <source>
        <dbReference type="EMBL" id="PKY52813.1"/>
    </source>
</evidence>
<dbReference type="PANTHER" id="PTHR46880">
    <property type="entry name" value="RAS-ASSOCIATING DOMAIN-CONTAINING PROTEIN"/>
    <property type="match status" value="1"/>
</dbReference>
<dbReference type="EMBL" id="LLXI01001273">
    <property type="protein sequence ID" value="PKY52813.1"/>
    <property type="molecule type" value="Genomic_DNA"/>
</dbReference>
<dbReference type="AlphaFoldDB" id="A0A2I1H1P4"/>
<dbReference type="VEuPathDB" id="FungiDB:FUN_019433"/>
<dbReference type="InterPro" id="IPR008906">
    <property type="entry name" value="HATC_C_dom"/>
</dbReference>
<sequence>MSLLQYGFERKRIRDDSLQNDQVSDNEDNPNKDIKKPCIANSKTFKLKWLTEFSWLHYDENKKKMYSIREHANTEDHNDAEKLESNKEEIWDELLGVVAFGVMIDESTDITTTKHQDIYVSYVTKEGISKTPFVSDGASIRNFMAKLNLWLRRSIIILKIHVHEFNNYKKFKDPILKIKRLYEIRWITWYEAIKNICNSIPALIKIFKESKNNDGQVLYKYKVILPLLIQDYNDVFPNIIKLIQIAYCIPFSSVECERGFSRQNKIIKRIGTYLVTNTLDMLMRVSLEGPEARILTICAHIQFGVIKKA</sequence>
<feature type="domain" description="HAT C-terminal dimerisation" evidence="1">
    <location>
        <begin position="231"/>
        <end position="283"/>
    </location>
</feature>
<evidence type="ECO:0000259" key="1">
    <source>
        <dbReference type="Pfam" id="PF05699"/>
    </source>
</evidence>
<name>A0A2I1H1P4_9GLOM</name>
<accession>A0A2I1H1P4</accession>
<keyword evidence="3" id="KW-1185">Reference proteome</keyword>
<dbReference type="GO" id="GO:0046983">
    <property type="term" value="F:protein dimerization activity"/>
    <property type="evidence" value="ECO:0007669"/>
    <property type="project" value="InterPro"/>
</dbReference>
<organism evidence="2 3">
    <name type="scientific">Rhizophagus irregularis</name>
    <dbReference type="NCBI Taxonomy" id="588596"/>
    <lineage>
        <taxon>Eukaryota</taxon>
        <taxon>Fungi</taxon>
        <taxon>Fungi incertae sedis</taxon>
        <taxon>Mucoromycota</taxon>
        <taxon>Glomeromycotina</taxon>
        <taxon>Glomeromycetes</taxon>
        <taxon>Glomerales</taxon>
        <taxon>Glomeraceae</taxon>
        <taxon>Rhizophagus</taxon>
    </lineage>
</organism>
<proteinExistence type="predicted"/>
<dbReference type="Pfam" id="PF05699">
    <property type="entry name" value="Dimer_Tnp_hAT"/>
    <property type="match status" value="1"/>
</dbReference>
<evidence type="ECO:0000313" key="3">
    <source>
        <dbReference type="Proteomes" id="UP000234323"/>
    </source>
</evidence>